<feature type="transmembrane region" description="Helical" evidence="1">
    <location>
        <begin position="365"/>
        <end position="390"/>
    </location>
</feature>
<keyword evidence="1" id="KW-1133">Transmembrane helix</keyword>
<evidence type="ECO:0000313" key="2">
    <source>
        <dbReference type="EMBL" id="ORY16123.1"/>
    </source>
</evidence>
<sequence length="424" mass="48011">MSSLFGVAPSNHTAWRPEPRFRGTASILSTCLTTMILCVWTAVHLNIPEPGKNKGILTPQNRRKIVFLLTGLFAPELVRHDWAVISMLTYHTKPFELDHISPQPRHEWTLTHSFYAIMGGFVIDLSKERIEFLADKKHTRLTLNISALLWVAEWGPDVIPDLAEGEIQDKSKANGLAKTLVFLQAIWFCVQCINRLVQGLAISLLELNTFAHALCTLVIYVLWWNKPLDIEEPTSLQGPRARGATALVLSDSLSASSRFLRTKGISLALHAKNLPPYFWGNENKSVSIYASLVLASLSYGAIHMAAWNAPFPSHIQQLLWRISSTSLAGFGILCLCPLVFEYIAAKMELEVTWRDESKRRRIKDVLSRFVAFLYLLYRLAGFLLCALYFFGRIYLFVECFVAIPNLPDSVYEVPAWSRYFPHIS</sequence>
<keyword evidence="3" id="KW-1185">Reference proteome</keyword>
<dbReference type="Proteomes" id="UP000193144">
    <property type="component" value="Unassembled WGS sequence"/>
</dbReference>
<reference evidence="2 3" key="1">
    <citation type="submission" date="2016-07" db="EMBL/GenBank/DDBJ databases">
        <title>Pervasive Adenine N6-methylation of Active Genes in Fungi.</title>
        <authorList>
            <consortium name="DOE Joint Genome Institute"/>
            <person name="Mondo S.J."/>
            <person name="Dannebaum R.O."/>
            <person name="Kuo R.C."/>
            <person name="Labutti K."/>
            <person name="Haridas S."/>
            <person name="Kuo A."/>
            <person name="Salamov A."/>
            <person name="Ahrendt S.R."/>
            <person name="Lipzen A."/>
            <person name="Sullivan W."/>
            <person name="Andreopoulos W.B."/>
            <person name="Clum A."/>
            <person name="Lindquist E."/>
            <person name="Daum C."/>
            <person name="Ramamoorthy G.K."/>
            <person name="Gryganskyi A."/>
            <person name="Culley D."/>
            <person name="Magnuson J.K."/>
            <person name="James T.Y."/>
            <person name="O'Malley M.A."/>
            <person name="Stajich J.E."/>
            <person name="Spatafora J.W."/>
            <person name="Visel A."/>
            <person name="Grigoriev I.V."/>
        </authorList>
    </citation>
    <scope>NUCLEOTIDE SEQUENCE [LARGE SCALE GENOMIC DNA]</scope>
    <source>
        <strain evidence="2 3">CBS 115471</strain>
    </source>
</reference>
<dbReference type="STRING" id="1231657.A0A1Y2A0R5"/>
<keyword evidence="1" id="KW-0472">Membrane</keyword>
<dbReference type="PANTHER" id="PTHR35043">
    <property type="entry name" value="TRANSCRIPTION FACTOR DOMAIN-CONTAINING PROTEIN"/>
    <property type="match status" value="1"/>
</dbReference>
<proteinExistence type="predicted"/>
<feature type="transmembrane region" description="Helical" evidence="1">
    <location>
        <begin position="25"/>
        <end position="45"/>
    </location>
</feature>
<organism evidence="2 3">
    <name type="scientific">Clohesyomyces aquaticus</name>
    <dbReference type="NCBI Taxonomy" id="1231657"/>
    <lineage>
        <taxon>Eukaryota</taxon>
        <taxon>Fungi</taxon>
        <taxon>Dikarya</taxon>
        <taxon>Ascomycota</taxon>
        <taxon>Pezizomycotina</taxon>
        <taxon>Dothideomycetes</taxon>
        <taxon>Pleosporomycetidae</taxon>
        <taxon>Pleosporales</taxon>
        <taxon>Lindgomycetaceae</taxon>
        <taxon>Clohesyomyces</taxon>
    </lineage>
</organism>
<dbReference type="EMBL" id="MCFA01000020">
    <property type="protein sequence ID" value="ORY16123.1"/>
    <property type="molecule type" value="Genomic_DNA"/>
</dbReference>
<dbReference type="OrthoDB" id="9451547at2759"/>
<accession>A0A1Y2A0R5</accession>
<dbReference type="PANTHER" id="PTHR35043:SF9">
    <property type="match status" value="1"/>
</dbReference>
<name>A0A1Y2A0R5_9PLEO</name>
<dbReference type="AlphaFoldDB" id="A0A1Y2A0R5"/>
<keyword evidence="1" id="KW-0812">Transmembrane</keyword>
<comment type="caution">
    <text evidence="2">The sequence shown here is derived from an EMBL/GenBank/DDBJ whole genome shotgun (WGS) entry which is preliminary data.</text>
</comment>
<evidence type="ECO:0000313" key="3">
    <source>
        <dbReference type="Proteomes" id="UP000193144"/>
    </source>
</evidence>
<gene>
    <name evidence="2" type="ORF">BCR34DRAFT_476852</name>
</gene>
<feature type="transmembrane region" description="Helical" evidence="1">
    <location>
        <begin position="318"/>
        <end position="345"/>
    </location>
</feature>
<feature type="transmembrane region" description="Helical" evidence="1">
    <location>
        <begin position="286"/>
        <end position="306"/>
    </location>
</feature>
<evidence type="ECO:0000256" key="1">
    <source>
        <dbReference type="SAM" id="Phobius"/>
    </source>
</evidence>
<protein>
    <submittedName>
        <fullName evidence="2">Uncharacterized protein</fullName>
    </submittedName>
</protein>